<dbReference type="RefSeq" id="XP_025354905.1">
    <property type="nucleotide sequence ID" value="XM_025498540.1"/>
</dbReference>
<dbReference type="InParanoid" id="A0A316VE92"/>
<feature type="region of interest" description="Disordered" evidence="1">
    <location>
        <begin position="161"/>
        <end position="235"/>
    </location>
</feature>
<dbReference type="GeneID" id="37020321"/>
<dbReference type="GO" id="GO:0071966">
    <property type="term" value="P:fungal-type cell wall polysaccharide metabolic process"/>
    <property type="evidence" value="ECO:0007669"/>
    <property type="project" value="TreeGrafter"/>
</dbReference>
<dbReference type="GO" id="GO:0009277">
    <property type="term" value="C:fungal-type cell wall"/>
    <property type="evidence" value="ECO:0007669"/>
    <property type="project" value="TreeGrafter"/>
</dbReference>
<dbReference type="OrthoDB" id="5959761at2759"/>
<protein>
    <recommendedName>
        <fullName evidence="3">Ricin B lectin domain-containing protein</fullName>
    </recommendedName>
</protein>
<evidence type="ECO:0000256" key="1">
    <source>
        <dbReference type="SAM" id="MobiDB-lite"/>
    </source>
</evidence>
<evidence type="ECO:0000259" key="3">
    <source>
        <dbReference type="SMART" id="SM00458"/>
    </source>
</evidence>
<reference evidence="4 5" key="1">
    <citation type="journal article" date="2018" name="Mol. Biol. Evol.">
        <title>Broad Genomic Sampling Reveals a Smut Pathogenic Ancestry of the Fungal Clade Ustilaginomycotina.</title>
        <authorList>
            <person name="Kijpornyongpan T."/>
            <person name="Mondo S.J."/>
            <person name="Barry K."/>
            <person name="Sandor L."/>
            <person name="Lee J."/>
            <person name="Lipzen A."/>
            <person name="Pangilinan J."/>
            <person name="LaButti K."/>
            <person name="Hainaut M."/>
            <person name="Henrissat B."/>
            <person name="Grigoriev I.V."/>
            <person name="Spatafora J.W."/>
            <person name="Aime M.C."/>
        </authorList>
    </citation>
    <scope>NUCLEOTIDE SEQUENCE [LARGE SCALE GENOMIC DNA]</scope>
    <source>
        <strain evidence="4 5">MCA 3882</strain>
    </source>
</reference>
<keyword evidence="5" id="KW-1185">Reference proteome</keyword>
<gene>
    <name evidence="4" type="ORF">FA14DRAFT_160135</name>
</gene>
<dbReference type="InterPro" id="IPR035992">
    <property type="entry name" value="Ricin_B-like_lectins"/>
</dbReference>
<dbReference type="EMBL" id="KZ819603">
    <property type="protein sequence ID" value="PWN34603.1"/>
    <property type="molecule type" value="Genomic_DNA"/>
</dbReference>
<dbReference type="Pfam" id="PF11790">
    <property type="entry name" value="Glyco_hydro_cc"/>
    <property type="match status" value="1"/>
</dbReference>
<organism evidence="4 5">
    <name type="scientific">Meira miltonrushii</name>
    <dbReference type="NCBI Taxonomy" id="1280837"/>
    <lineage>
        <taxon>Eukaryota</taxon>
        <taxon>Fungi</taxon>
        <taxon>Dikarya</taxon>
        <taxon>Basidiomycota</taxon>
        <taxon>Ustilaginomycotina</taxon>
        <taxon>Exobasidiomycetes</taxon>
        <taxon>Exobasidiales</taxon>
        <taxon>Brachybasidiaceae</taxon>
        <taxon>Meira</taxon>
    </lineage>
</organism>
<dbReference type="SUPFAM" id="SSF50370">
    <property type="entry name" value="Ricin B-like lectins"/>
    <property type="match status" value="1"/>
</dbReference>
<dbReference type="CDD" id="cd00161">
    <property type="entry name" value="beta-trefoil_Ricin-like"/>
    <property type="match status" value="1"/>
</dbReference>
<accession>A0A316VE92</accession>
<dbReference type="InterPro" id="IPR017853">
    <property type="entry name" value="GH"/>
</dbReference>
<dbReference type="AlphaFoldDB" id="A0A316VE92"/>
<dbReference type="PANTHER" id="PTHR34154">
    <property type="entry name" value="ALKALI-SENSITIVE LINKAGE PROTEIN 1"/>
    <property type="match status" value="1"/>
</dbReference>
<evidence type="ECO:0000313" key="5">
    <source>
        <dbReference type="Proteomes" id="UP000245771"/>
    </source>
</evidence>
<dbReference type="InterPro" id="IPR024655">
    <property type="entry name" value="Asl1_glyco_hydro_catalytic"/>
</dbReference>
<dbReference type="Proteomes" id="UP000245771">
    <property type="component" value="Unassembled WGS sequence"/>
</dbReference>
<dbReference type="PROSITE" id="PS50231">
    <property type="entry name" value="RICIN_B_LECTIN"/>
    <property type="match status" value="1"/>
</dbReference>
<dbReference type="SUPFAM" id="SSF51445">
    <property type="entry name" value="(Trans)glycosidases"/>
    <property type="match status" value="1"/>
</dbReference>
<evidence type="ECO:0000256" key="2">
    <source>
        <dbReference type="SAM" id="SignalP"/>
    </source>
</evidence>
<dbReference type="SMART" id="SM00458">
    <property type="entry name" value="RICIN"/>
    <property type="match status" value="1"/>
</dbReference>
<name>A0A316VE92_9BASI</name>
<dbReference type="InterPro" id="IPR000772">
    <property type="entry name" value="Ricin_B_lectin"/>
</dbReference>
<sequence>MSFKLQFIILLSALLASFTVTLAQASVAGNLVTQGSNKCLTTKDNNLVNGATQEIQPCIAGAPAQTWQFVPASISGKHLLRTSNNFCLDVPHGRGANGQALQIWQCNGRSKNQIFGRYGNQIRWNGSNFCLNIRSGYQTGYPAGTRLQLYTCSTTNANTNIQGPKELPSAPATSITTKPATSSTTAKPITTSTTPKAVSTSTTTSNPATTTTTAVPANTPISNPSSGPTNRYGKPSLTAVFDQTRKRMLAWGYDERKAPMMAAGKKIGSYYHWELNVIPGMPSNVPYIPMYWGVNKTAQWEAVEQTIGDSVPGAVFGFNEPDVTSQANMDPITAANIFYSNITQVYGVKGSNLISPPIVWNVNNWLVPFMNACDKLGCDISAIGYHIYIDLAKDAGGSVDNAVALIQSRINSLYKLFGKPIILSELGLTQAGGGTDEQMTEFMQKSAQFLDNSPVVYAWALSAVFAQGAGWDNYLNSNLAFFYANGTLSPLGSSYMNDTF</sequence>
<dbReference type="Pfam" id="PF00652">
    <property type="entry name" value="Ricin_B_lectin"/>
    <property type="match status" value="1"/>
</dbReference>
<feature type="domain" description="Ricin B lectin" evidence="3">
    <location>
        <begin position="29"/>
        <end position="162"/>
    </location>
</feature>
<dbReference type="PANTHER" id="PTHR34154:SF3">
    <property type="entry name" value="ALKALI-SENSITIVE LINKAGE PROTEIN 1"/>
    <property type="match status" value="1"/>
</dbReference>
<feature type="signal peptide" evidence="2">
    <location>
        <begin position="1"/>
        <end position="23"/>
    </location>
</feature>
<proteinExistence type="predicted"/>
<feature type="compositionally biased region" description="Low complexity" evidence="1">
    <location>
        <begin position="168"/>
        <end position="220"/>
    </location>
</feature>
<keyword evidence="2" id="KW-0732">Signal</keyword>
<dbReference type="Gene3D" id="2.80.10.50">
    <property type="match status" value="1"/>
</dbReference>
<feature type="chain" id="PRO_5016329019" description="Ricin B lectin domain-containing protein" evidence="2">
    <location>
        <begin position="24"/>
        <end position="500"/>
    </location>
</feature>
<evidence type="ECO:0000313" key="4">
    <source>
        <dbReference type="EMBL" id="PWN34603.1"/>
    </source>
</evidence>
<dbReference type="Gene3D" id="3.20.20.80">
    <property type="entry name" value="Glycosidases"/>
    <property type="match status" value="1"/>
</dbReference>
<dbReference type="InterPro" id="IPR053183">
    <property type="entry name" value="ASL1"/>
</dbReference>